<dbReference type="PANTHER" id="PTHR43900">
    <property type="entry name" value="GLUTATHIONE S-TRANSFERASE RHO"/>
    <property type="match status" value="1"/>
</dbReference>
<dbReference type="InterPro" id="IPR036249">
    <property type="entry name" value="Thioredoxin-like_sf"/>
</dbReference>
<reference evidence="8" key="2">
    <citation type="submission" date="2018-05" db="EMBL/GenBank/DDBJ databases">
        <title>OpunRS2 (Oryza punctata Reference Sequence Version 2).</title>
        <authorList>
            <person name="Zhang J."/>
            <person name="Kudrna D."/>
            <person name="Lee S."/>
            <person name="Talag J."/>
            <person name="Welchert J."/>
            <person name="Wing R.A."/>
        </authorList>
    </citation>
    <scope>NUCLEOTIDE SEQUENCE [LARGE SCALE GENOMIC DNA]</scope>
</reference>
<dbReference type="Proteomes" id="UP000026962">
    <property type="component" value="Chromosome 1"/>
</dbReference>
<dbReference type="GO" id="GO:0043295">
    <property type="term" value="F:glutathione binding"/>
    <property type="evidence" value="ECO:0007669"/>
    <property type="project" value="TreeGrafter"/>
</dbReference>
<feature type="signal peptide" evidence="5">
    <location>
        <begin position="1"/>
        <end position="21"/>
    </location>
</feature>
<dbReference type="PROSITE" id="PS50405">
    <property type="entry name" value="GST_CTER"/>
    <property type="match status" value="1"/>
</dbReference>
<dbReference type="AlphaFoldDB" id="A0A0E0JI80"/>
<dbReference type="GO" id="GO:0005737">
    <property type="term" value="C:cytoplasm"/>
    <property type="evidence" value="ECO:0007669"/>
    <property type="project" value="TreeGrafter"/>
</dbReference>
<feature type="domain" description="GST C-terminal" evidence="7">
    <location>
        <begin position="125"/>
        <end position="256"/>
    </location>
</feature>
<dbReference type="GO" id="GO:0004364">
    <property type="term" value="F:glutathione transferase activity"/>
    <property type="evidence" value="ECO:0007669"/>
    <property type="project" value="UniProtKB-EC"/>
</dbReference>
<dbReference type="STRING" id="4537.A0A0E0JI80"/>
<dbReference type="InterPro" id="IPR010987">
    <property type="entry name" value="Glutathione-S-Trfase_C-like"/>
</dbReference>
<dbReference type="InterPro" id="IPR004046">
    <property type="entry name" value="GST_C"/>
</dbReference>
<dbReference type="OMA" id="KPIVWHC"/>
<dbReference type="Gene3D" id="3.40.30.10">
    <property type="entry name" value="Glutaredoxin"/>
    <property type="match status" value="1"/>
</dbReference>
<evidence type="ECO:0000313" key="9">
    <source>
        <dbReference type="Proteomes" id="UP000026962"/>
    </source>
</evidence>
<keyword evidence="5" id="KW-0732">Signal</keyword>
<evidence type="ECO:0000313" key="8">
    <source>
        <dbReference type="EnsemblPlants" id="OPUNC01G14470.1"/>
    </source>
</evidence>
<dbReference type="EC" id="2.5.1.18" evidence="2"/>
<protein>
    <recommendedName>
        <fullName evidence="2">glutathione transferase</fullName>
        <ecNumber evidence="2">2.5.1.18</ecNumber>
    </recommendedName>
</protein>
<proteinExistence type="inferred from homology"/>
<dbReference type="SUPFAM" id="SSF47616">
    <property type="entry name" value="GST C-terminal domain-like"/>
    <property type="match status" value="1"/>
</dbReference>
<dbReference type="Pfam" id="PF13409">
    <property type="entry name" value="GST_N_2"/>
    <property type="match status" value="1"/>
</dbReference>
<dbReference type="GO" id="GO:0009636">
    <property type="term" value="P:response to toxic substance"/>
    <property type="evidence" value="ECO:0007669"/>
    <property type="project" value="UniProtKB-ARBA"/>
</dbReference>
<dbReference type="PROSITE" id="PS50404">
    <property type="entry name" value="GST_NTER"/>
    <property type="match status" value="1"/>
</dbReference>
<evidence type="ECO:0000259" key="7">
    <source>
        <dbReference type="PROSITE" id="PS50405"/>
    </source>
</evidence>
<sequence>MAPMKVYGWLVSPWMAKVLLCLEEAGVEYEVVPLSLTNGDHRRPEHLARNVRILILCSLPLDVFSLEKLRKNGVEWLTDISILQPFGQIPVLEDGDLTLYQSHAIARYILGKHKPELLGLGEGGSVEESAMVDMWLEVETHQYEPAMKPIVWHCIVHQYVGLDRDQGVVDESLEKLRKVLEVYEARLSSSGSAGQYLAGGDRVSLADLSHFSLMHYFTATEYAGVLDEYPRVKAWWEALLARPSVKKVIAGMPTDFGFGSGNFP</sequence>
<dbReference type="FunFam" id="1.20.1050.10:FF:000004">
    <property type="entry name" value="Glutathione S-transferase F2"/>
    <property type="match status" value="1"/>
</dbReference>
<dbReference type="Gramene" id="OPUNC01G14470.1">
    <property type="protein sequence ID" value="OPUNC01G14470.1"/>
    <property type="gene ID" value="OPUNC01G14470"/>
</dbReference>
<dbReference type="EnsemblPlants" id="OPUNC01G14470.1">
    <property type="protein sequence ID" value="OPUNC01G14470.1"/>
    <property type="gene ID" value="OPUNC01G14470"/>
</dbReference>
<organism evidence="8">
    <name type="scientific">Oryza punctata</name>
    <name type="common">Red rice</name>
    <dbReference type="NCBI Taxonomy" id="4537"/>
    <lineage>
        <taxon>Eukaryota</taxon>
        <taxon>Viridiplantae</taxon>
        <taxon>Streptophyta</taxon>
        <taxon>Embryophyta</taxon>
        <taxon>Tracheophyta</taxon>
        <taxon>Spermatophyta</taxon>
        <taxon>Magnoliopsida</taxon>
        <taxon>Liliopsida</taxon>
        <taxon>Poales</taxon>
        <taxon>Poaceae</taxon>
        <taxon>BOP clade</taxon>
        <taxon>Oryzoideae</taxon>
        <taxon>Oryzeae</taxon>
        <taxon>Oryzinae</taxon>
        <taxon>Oryza</taxon>
    </lineage>
</organism>
<keyword evidence="9" id="KW-1185">Reference proteome</keyword>
<dbReference type="SUPFAM" id="SSF52833">
    <property type="entry name" value="Thioredoxin-like"/>
    <property type="match status" value="1"/>
</dbReference>
<evidence type="ECO:0000259" key="6">
    <source>
        <dbReference type="PROSITE" id="PS50404"/>
    </source>
</evidence>
<dbReference type="CDD" id="cd03187">
    <property type="entry name" value="GST_C_Phi"/>
    <property type="match status" value="1"/>
</dbReference>
<dbReference type="PANTHER" id="PTHR43900:SF89">
    <property type="entry name" value="GLUTATHIONE TRANSFERASE"/>
    <property type="match status" value="1"/>
</dbReference>
<evidence type="ECO:0000256" key="3">
    <source>
        <dbReference type="ARBA" id="ARBA00022679"/>
    </source>
</evidence>
<feature type="chain" id="PRO_5002364337" description="glutathione transferase" evidence="5">
    <location>
        <begin position="22"/>
        <end position="264"/>
    </location>
</feature>
<keyword evidence="3" id="KW-0808">Transferase</keyword>
<dbReference type="SFLD" id="SFLDG00358">
    <property type="entry name" value="Main_(cytGST)"/>
    <property type="match status" value="1"/>
</dbReference>
<dbReference type="HOGENOM" id="CLU_011226_5_1_1"/>
<evidence type="ECO:0000256" key="5">
    <source>
        <dbReference type="SAM" id="SignalP"/>
    </source>
</evidence>
<comment type="catalytic activity">
    <reaction evidence="4">
        <text>RX + glutathione = an S-substituted glutathione + a halide anion + H(+)</text>
        <dbReference type="Rhea" id="RHEA:16437"/>
        <dbReference type="ChEBI" id="CHEBI:15378"/>
        <dbReference type="ChEBI" id="CHEBI:16042"/>
        <dbReference type="ChEBI" id="CHEBI:17792"/>
        <dbReference type="ChEBI" id="CHEBI:57925"/>
        <dbReference type="ChEBI" id="CHEBI:90779"/>
        <dbReference type="EC" id="2.5.1.18"/>
    </reaction>
</comment>
<dbReference type="eggNOG" id="KOG0867">
    <property type="taxonomic scope" value="Eukaryota"/>
</dbReference>
<dbReference type="InterPro" id="IPR034347">
    <property type="entry name" value="GST_Phi_C"/>
</dbReference>
<dbReference type="InterPro" id="IPR040079">
    <property type="entry name" value="Glutathione_S-Trfase"/>
</dbReference>
<evidence type="ECO:0000256" key="2">
    <source>
        <dbReference type="ARBA" id="ARBA00012452"/>
    </source>
</evidence>
<feature type="domain" description="GST N-terminal" evidence="6">
    <location>
        <begin position="2"/>
        <end position="117"/>
    </location>
</feature>
<accession>A0A0E0JI80</accession>
<dbReference type="GO" id="GO:0006749">
    <property type="term" value="P:glutathione metabolic process"/>
    <property type="evidence" value="ECO:0007669"/>
    <property type="project" value="TreeGrafter"/>
</dbReference>
<reference evidence="8" key="1">
    <citation type="submission" date="2015-04" db="UniProtKB">
        <authorList>
            <consortium name="EnsemblPlants"/>
        </authorList>
    </citation>
    <scope>IDENTIFICATION</scope>
</reference>
<dbReference type="Pfam" id="PF00043">
    <property type="entry name" value="GST_C"/>
    <property type="match status" value="1"/>
</dbReference>
<dbReference type="InterPro" id="IPR036282">
    <property type="entry name" value="Glutathione-S-Trfase_C_sf"/>
</dbReference>
<dbReference type="CDD" id="cd03053">
    <property type="entry name" value="GST_N_Phi"/>
    <property type="match status" value="1"/>
</dbReference>
<evidence type="ECO:0000256" key="4">
    <source>
        <dbReference type="ARBA" id="ARBA00047960"/>
    </source>
</evidence>
<dbReference type="InterPro" id="IPR004045">
    <property type="entry name" value="Glutathione_S-Trfase_N"/>
</dbReference>
<dbReference type="Gene3D" id="1.20.1050.10">
    <property type="match status" value="1"/>
</dbReference>
<dbReference type="SFLD" id="SFLDS00019">
    <property type="entry name" value="Glutathione_Transferase_(cytos"/>
    <property type="match status" value="1"/>
</dbReference>
<name>A0A0E0JI80_ORYPU</name>
<comment type="similarity">
    <text evidence="1">Belongs to the GST superfamily. Phi family.</text>
</comment>
<evidence type="ECO:0000256" key="1">
    <source>
        <dbReference type="ARBA" id="ARBA00010128"/>
    </source>
</evidence>